<gene>
    <name evidence="7" type="ORF">MSAS_14390</name>
</gene>
<dbReference type="Gene3D" id="1.10.357.10">
    <property type="entry name" value="Tetracycline Repressor, domain 2"/>
    <property type="match status" value="1"/>
</dbReference>
<dbReference type="SUPFAM" id="SSF46689">
    <property type="entry name" value="Homeodomain-like"/>
    <property type="match status" value="1"/>
</dbReference>
<keyword evidence="3" id="KW-0804">Transcription</keyword>
<evidence type="ECO:0000259" key="6">
    <source>
        <dbReference type="PROSITE" id="PS50977"/>
    </source>
</evidence>
<dbReference type="PANTHER" id="PTHR47506:SF1">
    <property type="entry name" value="HTH-TYPE TRANSCRIPTIONAL REGULATOR YJDC"/>
    <property type="match status" value="1"/>
</dbReference>
<feature type="domain" description="HTH tetR-type" evidence="6">
    <location>
        <begin position="41"/>
        <end position="101"/>
    </location>
</feature>
<keyword evidence="1" id="KW-0805">Transcription regulation</keyword>
<feature type="region of interest" description="Disordered" evidence="5">
    <location>
        <begin position="219"/>
        <end position="242"/>
    </location>
</feature>
<evidence type="ECO:0000256" key="5">
    <source>
        <dbReference type="SAM" id="MobiDB-lite"/>
    </source>
</evidence>
<feature type="DNA-binding region" description="H-T-H motif" evidence="4">
    <location>
        <begin position="64"/>
        <end position="83"/>
    </location>
</feature>
<feature type="compositionally biased region" description="Gly residues" evidence="5">
    <location>
        <begin position="220"/>
        <end position="242"/>
    </location>
</feature>
<dbReference type="InterPro" id="IPR036271">
    <property type="entry name" value="Tet_transcr_reg_TetR-rel_C_sf"/>
</dbReference>
<name>A0A7I7LQS8_9MYCO</name>
<keyword evidence="2 4" id="KW-0238">DNA-binding</keyword>
<evidence type="ECO:0000313" key="7">
    <source>
        <dbReference type="EMBL" id="BBX62265.1"/>
    </source>
</evidence>
<dbReference type="GO" id="GO:0003677">
    <property type="term" value="F:DNA binding"/>
    <property type="evidence" value="ECO:0007669"/>
    <property type="project" value="UniProtKB-UniRule"/>
</dbReference>
<protein>
    <recommendedName>
        <fullName evidence="6">HTH tetR-type domain-containing protein</fullName>
    </recommendedName>
</protein>
<dbReference type="KEGG" id="msak:MSAS_14390"/>
<dbReference type="InterPro" id="IPR001647">
    <property type="entry name" value="HTH_TetR"/>
</dbReference>
<sequence>MLNVTDGNAARKLCTPIRTEYRYAGRMTELEKGPRGLRRGRGARERILAASRQLFRDQGINGTGLDQLCAVAQVSKRTFYQHFTGKDELIAEHLRRFDPDVLPEVFDRTDLTPRERLLAAFDIDAPLCPFIAAAVEIHDAGHPARAHARDYKKAFAARLTETAREAGAANPEQLGEQLALLLDGASARNRVLNTKTFATAAAIAAVLIDNAIPAAAAPSGAGGHLSTGMGPGGGSGGELSRS</sequence>
<dbReference type="PANTHER" id="PTHR47506">
    <property type="entry name" value="TRANSCRIPTIONAL REGULATORY PROTEIN"/>
    <property type="match status" value="1"/>
</dbReference>
<dbReference type="SUPFAM" id="SSF48498">
    <property type="entry name" value="Tetracyclin repressor-like, C-terminal domain"/>
    <property type="match status" value="1"/>
</dbReference>
<dbReference type="PROSITE" id="PS50977">
    <property type="entry name" value="HTH_TETR_2"/>
    <property type="match status" value="1"/>
</dbReference>
<dbReference type="Pfam" id="PF00440">
    <property type="entry name" value="TetR_N"/>
    <property type="match status" value="1"/>
</dbReference>
<accession>A0A7I7LQS8</accession>
<evidence type="ECO:0000256" key="3">
    <source>
        <dbReference type="ARBA" id="ARBA00023163"/>
    </source>
</evidence>
<dbReference type="EMBL" id="AP022573">
    <property type="protein sequence ID" value="BBX62265.1"/>
    <property type="molecule type" value="Genomic_DNA"/>
</dbReference>
<evidence type="ECO:0000256" key="2">
    <source>
        <dbReference type="ARBA" id="ARBA00023125"/>
    </source>
</evidence>
<organism evidence="7">
    <name type="scientific">Mycobacterium saskatchewanense</name>
    <dbReference type="NCBI Taxonomy" id="220927"/>
    <lineage>
        <taxon>Bacteria</taxon>
        <taxon>Bacillati</taxon>
        <taxon>Actinomycetota</taxon>
        <taxon>Actinomycetes</taxon>
        <taxon>Mycobacteriales</taxon>
        <taxon>Mycobacteriaceae</taxon>
        <taxon>Mycobacterium</taxon>
        <taxon>Mycobacterium simiae complex</taxon>
    </lineage>
</organism>
<reference evidence="7" key="2">
    <citation type="submission" date="2020-02" db="EMBL/GenBank/DDBJ databases">
        <authorList>
            <person name="Matsumoto Y."/>
            <person name="Motooka D."/>
            <person name="Nakamura S."/>
        </authorList>
    </citation>
    <scope>NUCLEOTIDE SEQUENCE</scope>
    <source>
        <strain evidence="7">JCM 13016</strain>
    </source>
</reference>
<proteinExistence type="predicted"/>
<evidence type="ECO:0000256" key="4">
    <source>
        <dbReference type="PROSITE-ProRule" id="PRU00335"/>
    </source>
</evidence>
<evidence type="ECO:0000256" key="1">
    <source>
        <dbReference type="ARBA" id="ARBA00023015"/>
    </source>
</evidence>
<dbReference type="InterPro" id="IPR009057">
    <property type="entry name" value="Homeodomain-like_sf"/>
</dbReference>
<dbReference type="AlphaFoldDB" id="A0A7I7LQS8"/>
<reference evidence="7" key="1">
    <citation type="journal article" date="2019" name="Emerg. Microbes Infect.">
        <title>Comprehensive subspecies identification of 175 nontuberculous mycobacteria species based on 7547 genomic profiles.</title>
        <authorList>
            <person name="Matsumoto Y."/>
            <person name="Kinjo T."/>
            <person name="Motooka D."/>
            <person name="Nabeya D."/>
            <person name="Jung N."/>
            <person name="Uechi K."/>
            <person name="Horii T."/>
            <person name="Iida T."/>
            <person name="Fujita J."/>
            <person name="Nakamura S."/>
        </authorList>
    </citation>
    <scope>NUCLEOTIDE SEQUENCE [LARGE SCALE GENOMIC DNA]</scope>
    <source>
        <strain evidence="7">JCM 13016</strain>
    </source>
</reference>
<dbReference type="PRINTS" id="PR00455">
    <property type="entry name" value="HTHTETR"/>
</dbReference>